<dbReference type="SUPFAM" id="SSF55785">
    <property type="entry name" value="PYP-like sensor domain (PAS domain)"/>
    <property type="match status" value="6"/>
</dbReference>
<accession>A0ABW7CAY8</accession>
<dbReference type="Gene3D" id="3.30.70.270">
    <property type="match status" value="1"/>
</dbReference>
<dbReference type="PROSITE" id="PS50887">
    <property type="entry name" value="GGDEF"/>
    <property type="match status" value="1"/>
</dbReference>
<dbReference type="PROSITE" id="PS51388">
    <property type="entry name" value="GED"/>
    <property type="match status" value="1"/>
</dbReference>
<feature type="domain" description="PAS" evidence="3">
    <location>
        <begin position="315"/>
        <end position="385"/>
    </location>
</feature>
<dbReference type="PANTHER" id="PTHR44757:SF2">
    <property type="entry name" value="BIOFILM ARCHITECTURE MAINTENANCE PROTEIN MBAA"/>
    <property type="match status" value="1"/>
</dbReference>
<feature type="domain" description="PAC" evidence="4">
    <location>
        <begin position="265"/>
        <end position="314"/>
    </location>
</feature>
<dbReference type="InterPro" id="IPR000700">
    <property type="entry name" value="PAS-assoc_C"/>
</dbReference>
<evidence type="ECO:0000313" key="8">
    <source>
        <dbReference type="Proteomes" id="UP001604335"/>
    </source>
</evidence>
<feature type="domain" description="GGDEF" evidence="5">
    <location>
        <begin position="1119"/>
        <end position="1257"/>
    </location>
</feature>
<feature type="domain" description="PAC" evidence="4">
    <location>
        <begin position="386"/>
        <end position="445"/>
    </location>
</feature>
<feature type="domain" description="PAS" evidence="3">
    <location>
        <begin position="446"/>
        <end position="523"/>
    </location>
</feature>
<dbReference type="InterPro" id="IPR029787">
    <property type="entry name" value="Nucleotide_cyclase"/>
</dbReference>
<feature type="domain" description="PAS" evidence="3">
    <location>
        <begin position="60"/>
        <end position="130"/>
    </location>
</feature>
<keyword evidence="8" id="KW-1185">Reference proteome</keyword>
<dbReference type="SMART" id="SM00091">
    <property type="entry name" value="PAS"/>
    <property type="match status" value="6"/>
</dbReference>
<dbReference type="InterPro" id="IPR013656">
    <property type="entry name" value="PAS_4"/>
</dbReference>
<feature type="domain" description="PAC" evidence="4">
    <location>
        <begin position="657"/>
        <end position="709"/>
    </location>
</feature>
<feature type="domain" description="Phytochrome chromophore attachment site" evidence="2">
    <location>
        <begin position="909"/>
        <end position="1050"/>
    </location>
</feature>
<dbReference type="InterPro" id="IPR001610">
    <property type="entry name" value="PAC"/>
</dbReference>
<evidence type="ECO:0000256" key="1">
    <source>
        <dbReference type="SAM" id="Coils"/>
    </source>
</evidence>
<dbReference type="SMART" id="SM00086">
    <property type="entry name" value="PAC"/>
    <property type="match status" value="4"/>
</dbReference>
<dbReference type="Proteomes" id="UP001604335">
    <property type="component" value="Unassembled WGS sequence"/>
</dbReference>
<dbReference type="InterPro" id="IPR035965">
    <property type="entry name" value="PAS-like_dom_sf"/>
</dbReference>
<feature type="domain" description="GED" evidence="6">
    <location>
        <begin position="1"/>
        <end position="40"/>
    </location>
</feature>
<dbReference type="CDD" id="cd00130">
    <property type="entry name" value="PAS"/>
    <property type="match status" value="6"/>
</dbReference>
<dbReference type="SUPFAM" id="SSF55781">
    <property type="entry name" value="GAF domain-like"/>
    <property type="match status" value="1"/>
</dbReference>
<evidence type="ECO:0000259" key="5">
    <source>
        <dbReference type="PROSITE" id="PS50887"/>
    </source>
</evidence>
<organism evidence="7 8">
    <name type="scientific">Limnothrix redekei LRLZ20PSL1</name>
    <dbReference type="NCBI Taxonomy" id="3112953"/>
    <lineage>
        <taxon>Bacteria</taxon>
        <taxon>Bacillati</taxon>
        <taxon>Cyanobacteriota</taxon>
        <taxon>Cyanophyceae</taxon>
        <taxon>Pseudanabaenales</taxon>
        <taxon>Pseudanabaenaceae</taxon>
        <taxon>Limnothrix</taxon>
    </lineage>
</organism>
<evidence type="ECO:0000259" key="6">
    <source>
        <dbReference type="PROSITE" id="PS51388"/>
    </source>
</evidence>
<feature type="domain" description="PAS" evidence="3">
    <location>
        <begin position="185"/>
        <end position="243"/>
    </location>
</feature>
<dbReference type="InterPro" id="IPR003018">
    <property type="entry name" value="GAF"/>
</dbReference>
<evidence type="ECO:0000259" key="4">
    <source>
        <dbReference type="PROSITE" id="PS50113"/>
    </source>
</evidence>
<dbReference type="Pfam" id="PF08447">
    <property type="entry name" value="PAS_3"/>
    <property type="match status" value="2"/>
</dbReference>
<evidence type="ECO:0000259" key="3">
    <source>
        <dbReference type="PROSITE" id="PS50112"/>
    </source>
</evidence>
<feature type="coiled-coil region" evidence="1">
    <location>
        <begin position="1054"/>
        <end position="1091"/>
    </location>
</feature>
<dbReference type="InterPro" id="IPR000160">
    <property type="entry name" value="GGDEF_dom"/>
</dbReference>
<dbReference type="Gene3D" id="3.30.450.40">
    <property type="match status" value="1"/>
</dbReference>
<proteinExistence type="predicted"/>
<dbReference type="InterPro" id="IPR000014">
    <property type="entry name" value="PAS"/>
</dbReference>
<dbReference type="InterPro" id="IPR052155">
    <property type="entry name" value="Biofilm_reg_signaling"/>
</dbReference>
<dbReference type="Pfam" id="PF08448">
    <property type="entry name" value="PAS_4"/>
    <property type="match status" value="4"/>
</dbReference>
<feature type="domain" description="PAS" evidence="3">
    <location>
        <begin position="710"/>
        <end position="781"/>
    </location>
</feature>
<sequence length="1269" mass="144893">MTDFLRPDPEVQHLRQQLAQSQTALAEAQAQLKALQAKLEEFKPHQPSSVQKSPAIFLNNPLKWQQIMDLLPVCIAYCDRDLYYRYVNQSYEDWFGLCPQDICGKRVAEVIGQQAYQLVKPYIDRVLKGEIVTYESVVPYAQGGQRYIRATLIPDQAIDQSVHGYYAMIVDFTEHFQLEHALQESQQKYRTLFEILPVGVSIANASGQILEANPESKRILGVSKEEHTQRTCDSPVWEILRSDGSPMPVEEYPSIRALREGCPIRNIEQGIVRPDGTLRWMMTSAAPIPLDPYGVAIAYIDITDRKATEEALRRSNAHYQSLANVLPQSLFREDCQGRCTFANKAFLDLLNLSDSEIFGKTVYDLYPSDLATRYSQETRWVLETGHTLDVIEPHPTPSGSQEGSELSLVQVVKTPVRDSDGQIIGIQGIFWDVTERVHLERALRESEIKLNAILSNTAAAIMSAYVFSDDSHRYDYCSAGCEDLFGYHPSEFLANHQLWLSIVHPEDLQKIVLPNFESILAEETFQFSYRFRHRSGEWRWAMVTGTSQWESEINGWRVTKFHINITSQKRLADDLKIINDLYNLAIQSIGEGVWDWNILDDSILVSERYLELLGEERRGIQSPQLFSEAAFFQKIHPEDQEQWEKALTAHLQSYERYDIEVRFQHTQGHYIWVRIRGQAVWNGQGEPVRMVGTIEDISDRKFAEAALNQREQEFRNLAENSPDCIMRCDREGRFLYANRTVLQLCRISEQDFIGKTSIELGFPEDLVQMWHEEIATVLETGQKAFLEYEMLLPDGSHIFQSWVVPEVMQTPIVDREYPNTSMTTPRWTSLEHLQNFIASSVPNTAQLDNSVTTESQSLNMMISSTVIESLLIVARDITHLKRAQIALRQQADRERTLRSITQHIQSSLNLSEVLDIAVTEVHRTLQADRTFILRFHGDHSGSIIQEVVKADCPSMRDRQWSKTNLLWSRSSAEFAPRTQVIQEIPSDRPQTYLARLMEATGAQSQVMAAIVGTLPQGGLHVWGLLIVQACANSRSWQGDEAELLQQVADQLAIAIQHSELLEQFRSQAEQLQQANHFLEEINIKLNDLSNRDGLTQIANRRCFDMILQQEWQRCQRIQEPLSLILFDVDFFKKYNDLHGHPAGDQCLISIARSIDGLLQRNTDLVARYGGEEFVVVLPHTGSGDATQIAELIRQTVLNLQIFHSEHQGITRYVTVSLGIASQVPQLDRPCQDLVQAADRALYQAKSFGRNTWVLASDDLPNQYPSSDQD</sequence>
<dbReference type="PROSITE" id="PS50113">
    <property type="entry name" value="PAC"/>
    <property type="match status" value="3"/>
</dbReference>
<dbReference type="Gene3D" id="3.30.450.20">
    <property type="entry name" value="PAS domain"/>
    <property type="match status" value="6"/>
</dbReference>
<dbReference type="PANTHER" id="PTHR44757">
    <property type="entry name" value="DIGUANYLATE CYCLASE DGCP"/>
    <property type="match status" value="1"/>
</dbReference>
<feature type="coiled-coil region" evidence="1">
    <location>
        <begin position="11"/>
        <end position="38"/>
    </location>
</feature>
<dbReference type="InterPro" id="IPR020850">
    <property type="entry name" value="GED_dom"/>
</dbReference>
<dbReference type="NCBIfam" id="TIGR00229">
    <property type="entry name" value="sensory_box"/>
    <property type="match status" value="6"/>
</dbReference>
<dbReference type="NCBIfam" id="TIGR00254">
    <property type="entry name" value="GGDEF"/>
    <property type="match status" value="1"/>
</dbReference>
<dbReference type="PROSITE" id="PS50112">
    <property type="entry name" value="PAS"/>
    <property type="match status" value="5"/>
</dbReference>
<evidence type="ECO:0000313" key="7">
    <source>
        <dbReference type="EMBL" id="MFG3818314.1"/>
    </source>
</evidence>
<dbReference type="EMBL" id="JAZAQF010000069">
    <property type="protein sequence ID" value="MFG3818314.1"/>
    <property type="molecule type" value="Genomic_DNA"/>
</dbReference>
<dbReference type="InterPro" id="IPR029016">
    <property type="entry name" value="GAF-like_dom_sf"/>
</dbReference>
<dbReference type="CDD" id="cd01949">
    <property type="entry name" value="GGDEF"/>
    <property type="match status" value="1"/>
</dbReference>
<dbReference type="SMART" id="SM00065">
    <property type="entry name" value="GAF"/>
    <property type="match status" value="1"/>
</dbReference>
<comment type="caution">
    <text evidence="7">The sequence shown here is derived from an EMBL/GenBank/DDBJ whole genome shotgun (WGS) entry which is preliminary data.</text>
</comment>
<keyword evidence="1" id="KW-0175">Coiled coil</keyword>
<name>A0ABW7CAY8_9CYAN</name>
<dbReference type="SUPFAM" id="SSF55073">
    <property type="entry name" value="Nucleotide cyclase"/>
    <property type="match status" value="1"/>
</dbReference>
<evidence type="ECO:0000259" key="2">
    <source>
        <dbReference type="PROSITE" id="PS50046"/>
    </source>
</evidence>
<dbReference type="PROSITE" id="PS50046">
    <property type="entry name" value="PHYTOCHROME_2"/>
    <property type="match status" value="1"/>
</dbReference>
<dbReference type="RefSeq" id="WP_393013570.1">
    <property type="nucleotide sequence ID" value="NZ_JAZAQF010000069.1"/>
</dbReference>
<dbReference type="Pfam" id="PF01590">
    <property type="entry name" value="GAF"/>
    <property type="match status" value="1"/>
</dbReference>
<gene>
    <name evidence="7" type="ORF">VPK24_11755</name>
</gene>
<reference evidence="8" key="1">
    <citation type="journal article" date="2024" name="Algal Res.">
        <title>Biochemical, toxicological and genomic investigation of a high-biomass producing Limnothrix strain isolated from Italian shallow drinking water reservoir.</title>
        <authorList>
            <person name="Simonazzi M."/>
            <person name="Shishido T.K."/>
            <person name="Delbaje E."/>
            <person name="Wahlsten M."/>
            <person name="Fewer D.P."/>
            <person name="Sivonen K."/>
            <person name="Pezzolesi L."/>
            <person name="Pistocchi R."/>
        </authorList>
    </citation>
    <scope>NUCLEOTIDE SEQUENCE [LARGE SCALE GENOMIC DNA]</scope>
    <source>
        <strain evidence="8">LRLZ20PSL1</strain>
    </source>
</reference>
<dbReference type="Pfam" id="PF00990">
    <property type="entry name" value="GGDEF"/>
    <property type="match status" value="1"/>
</dbReference>
<dbReference type="InterPro" id="IPR013655">
    <property type="entry name" value="PAS_fold_3"/>
</dbReference>
<protein>
    <submittedName>
        <fullName evidence="7">PAS domain S-box protein</fullName>
    </submittedName>
</protein>
<dbReference type="InterPro" id="IPR016132">
    <property type="entry name" value="Phyto_chromo_attachment"/>
</dbReference>
<dbReference type="InterPro" id="IPR043128">
    <property type="entry name" value="Rev_trsase/Diguanyl_cyclase"/>
</dbReference>
<dbReference type="SMART" id="SM00267">
    <property type="entry name" value="GGDEF"/>
    <property type="match status" value="1"/>
</dbReference>